<name>Q6ZP19_HUMAN</name>
<accession>Q6ZP19</accession>
<organism evidence="2">
    <name type="scientific">Homo sapiens</name>
    <name type="common">Human</name>
    <dbReference type="NCBI Taxonomy" id="9606"/>
    <lineage>
        <taxon>Eukaryota</taxon>
        <taxon>Metazoa</taxon>
        <taxon>Chordata</taxon>
        <taxon>Craniata</taxon>
        <taxon>Vertebrata</taxon>
        <taxon>Euteleostomi</taxon>
        <taxon>Mammalia</taxon>
        <taxon>Eutheria</taxon>
        <taxon>Euarchontoglires</taxon>
        <taxon>Primates</taxon>
        <taxon>Haplorrhini</taxon>
        <taxon>Catarrhini</taxon>
        <taxon>Hominidae</taxon>
        <taxon>Homo</taxon>
    </lineage>
</organism>
<feature type="region of interest" description="Disordered" evidence="1">
    <location>
        <begin position="36"/>
        <end position="70"/>
    </location>
</feature>
<protein>
    <submittedName>
        <fullName evidence="2">cDNA FLJ26714 fis, clone PNC01043</fullName>
    </submittedName>
</protein>
<sequence length="200" mass="20647">MTVPIVRLQEGWAAPAQHTCSWALAAKVAPPARPAAVGAAGPSGHRAPPSFARGAHPSVPSAAPPPGSPGHMHTSVFTASVVFSWVPQVSSWGGFMCQSGSLQASLARGSAGPFQMSQPAVCLHIQHTCQGAASGQSKTDARLLRGTLEPALERLQPHPEGLPGPPWAGGSDFQATQGPTLCSYTLERHLKSRVLVLCAS</sequence>
<evidence type="ECO:0000256" key="1">
    <source>
        <dbReference type="SAM" id="MobiDB-lite"/>
    </source>
</evidence>
<evidence type="ECO:0000313" key="2">
    <source>
        <dbReference type="EMBL" id="BAC85306.1"/>
    </source>
</evidence>
<proteinExistence type="evidence at transcript level"/>
<dbReference type="EMBL" id="AK130224">
    <property type="protein sequence ID" value="BAC85306.1"/>
    <property type="molecule type" value="mRNA"/>
</dbReference>
<reference evidence="2" key="1">
    <citation type="submission" date="2003-07" db="EMBL/GenBank/DDBJ databases">
        <title>NEDO human cDNA sequencing project.</title>
        <authorList>
            <person name="Ninomiya K."/>
            <person name="Wagatsuma M."/>
            <person name="Kanda K."/>
            <person name="Kondo H."/>
            <person name="Yokoi T."/>
            <person name="Kodaira H."/>
            <person name="Furuya T."/>
            <person name="Takahashi M."/>
            <person name="Kikkawa E."/>
            <person name="Omura Y."/>
            <person name="Abe K."/>
            <person name="Kamihara K."/>
            <person name="Katsuta N."/>
            <person name="Sato K."/>
            <person name="Tanikawa M."/>
            <person name="Yamazaki M."/>
            <person name="Suzuki Y."/>
            <person name="Hata H."/>
            <person name="Nakagawa K."/>
            <person name="Mizuno S."/>
            <person name="Morinaga M."/>
            <person name="Kawamura M."/>
            <person name="Sugiyama T."/>
            <person name="Irie R."/>
            <person name="Otsuki T."/>
            <person name="Sato H."/>
            <person name="Nishikawa T."/>
            <person name="Sugiyama A."/>
            <person name="Kawakami B."/>
            <person name="Nagai K."/>
            <person name="Isogai T."/>
            <person name="Sugano S."/>
        </authorList>
    </citation>
    <scope>NUCLEOTIDE SEQUENCE</scope>
    <source>
        <tissue evidence="2">Pancreas</tissue>
    </source>
</reference>
<dbReference type="AlphaFoldDB" id="Q6ZP19"/>